<dbReference type="EMBL" id="QUAJ01000011">
    <property type="protein sequence ID" value="REI41265.1"/>
    <property type="molecule type" value="Genomic_DNA"/>
</dbReference>
<comment type="caution">
    <text evidence="1">The sequence shown here is derived from an EMBL/GenBank/DDBJ whole genome shotgun (WGS) entry which is preliminary data.</text>
</comment>
<name>A0ABX9KH19_9FUSO</name>
<dbReference type="RefSeq" id="WP_114642242.1">
    <property type="nucleotide sequence ID" value="NZ_JAACIO010000012.1"/>
</dbReference>
<reference evidence="1 2" key="1">
    <citation type="submission" date="2018-08" db="EMBL/GenBank/DDBJ databases">
        <title>Draft genome sequence of Psychrilyobacter sp. strain SD5 isolated from Black Sea water.</title>
        <authorList>
            <person name="Yadav S."/>
            <person name="Villanueva L."/>
            <person name="Damste J.S.S."/>
        </authorList>
    </citation>
    <scope>NUCLEOTIDE SEQUENCE [LARGE SCALE GENOMIC DNA]</scope>
    <source>
        <strain evidence="1 2">SD5</strain>
    </source>
</reference>
<gene>
    <name evidence="1" type="ORF">DYH56_07460</name>
</gene>
<dbReference type="Proteomes" id="UP000263486">
    <property type="component" value="Unassembled WGS sequence"/>
</dbReference>
<organism evidence="1 2">
    <name type="scientific">Psychrilyobacter piezotolerans</name>
    <dbReference type="NCBI Taxonomy" id="2293438"/>
    <lineage>
        <taxon>Bacteria</taxon>
        <taxon>Fusobacteriati</taxon>
        <taxon>Fusobacteriota</taxon>
        <taxon>Fusobacteriia</taxon>
        <taxon>Fusobacteriales</taxon>
        <taxon>Fusobacteriaceae</taxon>
        <taxon>Psychrilyobacter</taxon>
    </lineage>
</organism>
<proteinExistence type="predicted"/>
<sequence length="87" mass="10123">MDKKMGIIAVQLSKNNYRKRRKGLKKLSSVTTLTLESKAEMIARSNFDIESYGTPCKGCNDEITKILEKIKEKQKKKKRRMKMSIKK</sequence>
<keyword evidence="2" id="KW-1185">Reference proteome</keyword>
<evidence type="ECO:0008006" key="3">
    <source>
        <dbReference type="Google" id="ProtNLM"/>
    </source>
</evidence>
<protein>
    <recommendedName>
        <fullName evidence="3">HMA domain-containing protein</fullName>
    </recommendedName>
</protein>
<accession>A0ABX9KH19</accession>
<evidence type="ECO:0000313" key="1">
    <source>
        <dbReference type="EMBL" id="REI41265.1"/>
    </source>
</evidence>
<evidence type="ECO:0000313" key="2">
    <source>
        <dbReference type="Proteomes" id="UP000263486"/>
    </source>
</evidence>